<feature type="compositionally biased region" description="Low complexity" evidence="3">
    <location>
        <begin position="371"/>
        <end position="392"/>
    </location>
</feature>
<dbReference type="Gene3D" id="3.30.70.330">
    <property type="match status" value="3"/>
</dbReference>
<dbReference type="InterPro" id="IPR000504">
    <property type="entry name" value="RRM_dom"/>
</dbReference>
<evidence type="ECO:0000313" key="5">
    <source>
        <dbReference type="EMBL" id="ORX61069.1"/>
    </source>
</evidence>
<name>A0A1Y1VNT7_9FUNG</name>
<feature type="compositionally biased region" description="Low complexity" evidence="3">
    <location>
        <begin position="354"/>
        <end position="363"/>
    </location>
</feature>
<evidence type="ECO:0000256" key="1">
    <source>
        <dbReference type="ARBA" id="ARBA00022884"/>
    </source>
</evidence>
<dbReference type="SMART" id="SM00360">
    <property type="entry name" value="RRM"/>
    <property type="match status" value="3"/>
</dbReference>
<dbReference type="InterPro" id="IPR012677">
    <property type="entry name" value="Nucleotide-bd_a/b_plait_sf"/>
</dbReference>
<evidence type="ECO:0000313" key="6">
    <source>
        <dbReference type="Proteomes" id="UP000193719"/>
    </source>
</evidence>
<reference evidence="5 6" key="1">
    <citation type="submission" date="2016-08" db="EMBL/GenBank/DDBJ databases">
        <title>Genomes of anaerobic fungi encode conserved fungal cellulosomes for biomass hydrolysis.</title>
        <authorList>
            <consortium name="DOE Joint Genome Institute"/>
            <person name="Haitjema C.H."/>
            <person name="Gilmore S.P."/>
            <person name="Henske J.K."/>
            <person name="Solomon K.V."/>
            <person name="De Groot R."/>
            <person name="Kuo A."/>
            <person name="Mondo S.J."/>
            <person name="Salamov A.A."/>
            <person name="Labutti K."/>
            <person name="Zhao Z."/>
            <person name="Chiniquy J."/>
            <person name="Barry K."/>
            <person name="Brewer H.M."/>
            <person name="Purvine S.O."/>
            <person name="Wright A.T."/>
            <person name="Boxma B."/>
            <person name="Van Alen T."/>
            <person name="Hackstein J.H."/>
            <person name="Baker S.E."/>
            <person name="Grigoriev I.V."/>
            <person name="O'Malley M.A."/>
        </authorList>
    </citation>
    <scope>NUCLEOTIDE SEQUENCE [LARGE SCALE GENOMIC DNA]</scope>
    <source>
        <strain evidence="6">finn</strain>
    </source>
</reference>
<dbReference type="InterPro" id="IPR035979">
    <property type="entry name" value="RBD_domain_sf"/>
</dbReference>
<evidence type="ECO:0000256" key="2">
    <source>
        <dbReference type="PROSITE-ProRule" id="PRU00176"/>
    </source>
</evidence>
<dbReference type="SUPFAM" id="SSF54928">
    <property type="entry name" value="RNA-binding domain, RBD"/>
    <property type="match status" value="3"/>
</dbReference>
<dbReference type="STRING" id="1754191.A0A1Y1VNT7"/>
<keyword evidence="6" id="KW-1185">Reference proteome</keyword>
<protein>
    <submittedName>
        <fullName evidence="5">RNA-binding domain-containing protein</fullName>
    </submittedName>
</protein>
<dbReference type="GO" id="GO:0003729">
    <property type="term" value="F:mRNA binding"/>
    <property type="evidence" value="ECO:0007669"/>
    <property type="project" value="InterPro"/>
</dbReference>
<dbReference type="InterPro" id="IPR003954">
    <property type="entry name" value="RRM_euk-type"/>
</dbReference>
<proteinExistence type="predicted"/>
<sequence>MASGLEQTNDLSNDCKSLYVGNLDPRVTNEVLQQIFTSVNNDEVLSVKIIIDKNYTHGGLNYGFVEYGNHRAAEFALQALNGRKVMDSEIRVNWAFAGSNSHKEDTSNHYHIFVGDLSPEVNDTNLAKAFGAFSSLSDARVMWDINSGKSRGYGFVAFREKADAEQAIATMNGEWLGNRQIRVNWANQKGINAGQNNDNMNNQNAQPLTYETVASQSSYYNTTVYVGNFPPTTTQDDLLPLFQQFGYIVNIRVQADRGYAFIKFDTHENATSAIVALNGTMIKGRPAKCSWGKDKGPEPYYQNAAPPPYMYQMTAGYQYYPNPPMGMNGMMADTTNANPYYYGTNMDQNRTDNNEVNQNGNDQNNKRSSLNAGSNISGMMNNNVNNAPQSSNGYEQYNRGTGYNYDQYYNGGHYFG</sequence>
<dbReference type="PANTHER" id="PTHR47640">
    <property type="entry name" value="TRNA SELENOCYSTEINE 1-ASSOCIATED PROTEIN 1-RELATED-RELATED"/>
    <property type="match status" value="1"/>
</dbReference>
<gene>
    <name evidence="5" type="ORF">BCR36DRAFT_394198</name>
</gene>
<feature type="domain" description="RRM" evidence="4">
    <location>
        <begin position="110"/>
        <end position="188"/>
    </location>
</feature>
<organism evidence="5 6">
    <name type="scientific">Piromyces finnis</name>
    <dbReference type="NCBI Taxonomy" id="1754191"/>
    <lineage>
        <taxon>Eukaryota</taxon>
        <taxon>Fungi</taxon>
        <taxon>Fungi incertae sedis</taxon>
        <taxon>Chytridiomycota</taxon>
        <taxon>Chytridiomycota incertae sedis</taxon>
        <taxon>Neocallimastigomycetes</taxon>
        <taxon>Neocallimastigales</taxon>
        <taxon>Neocallimastigaceae</taxon>
        <taxon>Piromyces</taxon>
    </lineage>
</organism>
<keyword evidence="1 2" id="KW-0694">RNA-binding</keyword>
<dbReference type="InterPro" id="IPR050825">
    <property type="entry name" value="RBM42_RBP45_47-like"/>
</dbReference>
<evidence type="ECO:0000259" key="4">
    <source>
        <dbReference type="PROSITE" id="PS50102"/>
    </source>
</evidence>
<evidence type="ECO:0000256" key="3">
    <source>
        <dbReference type="SAM" id="MobiDB-lite"/>
    </source>
</evidence>
<dbReference type="Pfam" id="PF00076">
    <property type="entry name" value="RRM_1"/>
    <property type="match status" value="3"/>
</dbReference>
<feature type="domain" description="RRM" evidence="4">
    <location>
        <begin position="16"/>
        <end position="97"/>
    </location>
</feature>
<dbReference type="PANTHER" id="PTHR47640:SF5">
    <property type="entry name" value="RRM DOMAIN-CONTAINING PROTEIN"/>
    <property type="match status" value="1"/>
</dbReference>
<dbReference type="PROSITE" id="PS50102">
    <property type="entry name" value="RRM"/>
    <property type="match status" value="3"/>
</dbReference>
<dbReference type="AlphaFoldDB" id="A0A1Y1VNT7"/>
<feature type="domain" description="RRM" evidence="4">
    <location>
        <begin position="222"/>
        <end position="294"/>
    </location>
</feature>
<dbReference type="EMBL" id="MCFH01000001">
    <property type="protein sequence ID" value="ORX61069.1"/>
    <property type="molecule type" value="Genomic_DNA"/>
</dbReference>
<feature type="region of interest" description="Disordered" evidence="3">
    <location>
        <begin position="343"/>
        <end position="395"/>
    </location>
</feature>
<accession>A0A1Y1VNT7</accession>
<comment type="caution">
    <text evidence="5">The sequence shown here is derived from an EMBL/GenBank/DDBJ whole genome shotgun (WGS) entry which is preliminary data.</text>
</comment>
<dbReference type="Proteomes" id="UP000193719">
    <property type="component" value="Unassembled WGS sequence"/>
</dbReference>
<dbReference type="GO" id="GO:0005829">
    <property type="term" value="C:cytosol"/>
    <property type="evidence" value="ECO:0007669"/>
    <property type="project" value="TreeGrafter"/>
</dbReference>
<dbReference type="OrthoDB" id="8093034at2759"/>
<dbReference type="SMART" id="SM00361">
    <property type="entry name" value="RRM_1"/>
    <property type="match status" value="3"/>
</dbReference>
<reference evidence="5 6" key="2">
    <citation type="submission" date="2016-08" db="EMBL/GenBank/DDBJ databases">
        <title>Pervasive Adenine N6-methylation of Active Genes in Fungi.</title>
        <authorList>
            <consortium name="DOE Joint Genome Institute"/>
            <person name="Mondo S.J."/>
            <person name="Dannebaum R.O."/>
            <person name="Kuo R.C."/>
            <person name="Labutti K."/>
            <person name="Haridas S."/>
            <person name="Kuo A."/>
            <person name="Salamov A."/>
            <person name="Ahrendt S.R."/>
            <person name="Lipzen A."/>
            <person name="Sullivan W."/>
            <person name="Andreopoulos W.B."/>
            <person name="Clum A."/>
            <person name="Lindquist E."/>
            <person name="Daum C."/>
            <person name="Ramamoorthy G.K."/>
            <person name="Gryganskyi A."/>
            <person name="Culley D."/>
            <person name="Magnuson J.K."/>
            <person name="James T.Y."/>
            <person name="O'Malley M.A."/>
            <person name="Stajich J.E."/>
            <person name="Spatafora J.W."/>
            <person name="Visel A."/>
            <person name="Grigoriev I.V."/>
        </authorList>
    </citation>
    <scope>NUCLEOTIDE SEQUENCE [LARGE SCALE GENOMIC DNA]</scope>
    <source>
        <strain evidence="6">finn</strain>
    </source>
</reference>